<evidence type="ECO:0000256" key="4">
    <source>
        <dbReference type="ARBA" id="ARBA00023239"/>
    </source>
</evidence>
<protein>
    <submittedName>
        <fullName evidence="8">Arogenate dehydratase</fullName>
    </submittedName>
</protein>
<dbReference type="Pfam" id="PF00800">
    <property type="entry name" value="PDT"/>
    <property type="match status" value="1"/>
</dbReference>
<comment type="caution">
    <text evidence="8">The sequence shown here is derived from an EMBL/GenBank/DDBJ whole genome shotgun (WGS) entry which is preliminary data.</text>
</comment>
<reference evidence="8 9" key="1">
    <citation type="submission" date="2020-06" db="EMBL/GenBank/DDBJ databases">
        <title>Transcriptomic and genomic resources for Thalictrum thalictroides and T. hernandezii: Facilitating candidate gene discovery in an emerging model plant lineage.</title>
        <authorList>
            <person name="Arias T."/>
            <person name="Riano-Pachon D.M."/>
            <person name="Di Stilio V.S."/>
        </authorList>
    </citation>
    <scope>NUCLEOTIDE SEQUENCE [LARGE SCALE GENOMIC DNA]</scope>
    <source>
        <strain evidence="9">cv. WT478/WT964</strain>
        <tissue evidence="8">Leaves</tissue>
    </source>
</reference>
<dbReference type="PANTHER" id="PTHR21022:SF17">
    <property type="entry name" value="OS10G0523700 PROTEIN"/>
    <property type="match status" value="1"/>
</dbReference>
<feature type="region of interest" description="Disordered" evidence="6">
    <location>
        <begin position="1"/>
        <end position="20"/>
    </location>
</feature>
<dbReference type="PANTHER" id="PTHR21022">
    <property type="entry name" value="PREPHENATE DEHYDRATASE P PROTEIN"/>
    <property type="match status" value="1"/>
</dbReference>
<keyword evidence="1" id="KW-0028">Amino-acid biosynthesis</keyword>
<dbReference type="PROSITE" id="PS51171">
    <property type="entry name" value="PREPHENATE_DEHYDR_3"/>
    <property type="match status" value="1"/>
</dbReference>
<gene>
    <name evidence="8" type="ORF">FRX31_028087</name>
</gene>
<sequence>QFDDNDFSRRRHHDVKKESEALPPGIEPLVLWQPDEFGEECGNSCLFVSFGLIKAMLGVSKDELKKVISHPLALAHCGQTLVQLGLDHEKVEDAVGAVELVLSNRMLATAAIASSQAALLYGLDVLAHGVQNESWNVTRF</sequence>
<feature type="non-terminal residue" evidence="8">
    <location>
        <position position="1"/>
    </location>
</feature>
<evidence type="ECO:0000256" key="1">
    <source>
        <dbReference type="ARBA" id="ARBA00022605"/>
    </source>
</evidence>
<feature type="domain" description="Prephenate dehydratase" evidence="7">
    <location>
        <begin position="1"/>
        <end position="140"/>
    </location>
</feature>
<name>A0A7J6VB62_THATH</name>
<evidence type="ECO:0000313" key="9">
    <source>
        <dbReference type="Proteomes" id="UP000554482"/>
    </source>
</evidence>
<evidence type="ECO:0000256" key="3">
    <source>
        <dbReference type="ARBA" id="ARBA00023222"/>
    </source>
</evidence>
<comment type="pathway">
    <text evidence="5">Amino-acid biosynthesis.</text>
</comment>
<keyword evidence="4" id="KW-0456">Lyase</keyword>
<evidence type="ECO:0000256" key="5">
    <source>
        <dbReference type="ARBA" id="ARBA00029440"/>
    </source>
</evidence>
<evidence type="ECO:0000256" key="6">
    <source>
        <dbReference type="SAM" id="MobiDB-lite"/>
    </source>
</evidence>
<dbReference type="Gene3D" id="3.40.190.10">
    <property type="entry name" value="Periplasmic binding protein-like II"/>
    <property type="match status" value="1"/>
</dbReference>
<proteinExistence type="predicted"/>
<keyword evidence="9" id="KW-1185">Reference proteome</keyword>
<dbReference type="InterPro" id="IPR001086">
    <property type="entry name" value="Preph_deHydtase"/>
</dbReference>
<dbReference type="GO" id="GO:0009507">
    <property type="term" value="C:chloroplast"/>
    <property type="evidence" value="ECO:0007669"/>
    <property type="project" value="TreeGrafter"/>
</dbReference>
<dbReference type="GO" id="GO:0009094">
    <property type="term" value="P:L-phenylalanine biosynthetic process"/>
    <property type="evidence" value="ECO:0007669"/>
    <property type="project" value="UniProtKB-KW"/>
</dbReference>
<evidence type="ECO:0000256" key="2">
    <source>
        <dbReference type="ARBA" id="ARBA00023141"/>
    </source>
</evidence>
<keyword evidence="2" id="KW-0057">Aromatic amino acid biosynthesis</keyword>
<evidence type="ECO:0000259" key="7">
    <source>
        <dbReference type="PROSITE" id="PS51171"/>
    </source>
</evidence>
<evidence type="ECO:0000313" key="8">
    <source>
        <dbReference type="EMBL" id="KAF5182326.1"/>
    </source>
</evidence>
<dbReference type="GO" id="GO:0047769">
    <property type="term" value="F:arogenate dehydratase activity"/>
    <property type="evidence" value="ECO:0007669"/>
    <property type="project" value="TreeGrafter"/>
</dbReference>
<dbReference type="EMBL" id="JABWDY010034878">
    <property type="protein sequence ID" value="KAF5182326.1"/>
    <property type="molecule type" value="Genomic_DNA"/>
</dbReference>
<keyword evidence="3" id="KW-0584">Phenylalanine biosynthesis</keyword>
<dbReference type="AlphaFoldDB" id="A0A7J6VB62"/>
<dbReference type="Proteomes" id="UP000554482">
    <property type="component" value="Unassembled WGS sequence"/>
</dbReference>
<dbReference type="OrthoDB" id="2414662at2759"/>
<dbReference type="GO" id="GO:0004664">
    <property type="term" value="F:prephenate dehydratase activity"/>
    <property type="evidence" value="ECO:0007669"/>
    <property type="project" value="InterPro"/>
</dbReference>
<dbReference type="SUPFAM" id="SSF53850">
    <property type="entry name" value="Periplasmic binding protein-like II"/>
    <property type="match status" value="1"/>
</dbReference>
<accession>A0A7J6VB62</accession>
<organism evidence="8 9">
    <name type="scientific">Thalictrum thalictroides</name>
    <name type="common">Rue-anemone</name>
    <name type="synonym">Anemone thalictroides</name>
    <dbReference type="NCBI Taxonomy" id="46969"/>
    <lineage>
        <taxon>Eukaryota</taxon>
        <taxon>Viridiplantae</taxon>
        <taxon>Streptophyta</taxon>
        <taxon>Embryophyta</taxon>
        <taxon>Tracheophyta</taxon>
        <taxon>Spermatophyta</taxon>
        <taxon>Magnoliopsida</taxon>
        <taxon>Ranunculales</taxon>
        <taxon>Ranunculaceae</taxon>
        <taxon>Thalictroideae</taxon>
        <taxon>Thalictrum</taxon>
    </lineage>
</organism>